<dbReference type="AlphaFoldDB" id="A0A366X3G1"/>
<accession>A0A366X3G1</accession>
<evidence type="ECO:0000256" key="1">
    <source>
        <dbReference type="SAM" id="MobiDB-lite"/>
    </source>
</evidence>
<dbReference type="EMBL" id="QOCE01000013">
    <property type="protein sequence ID" value="RBW58570.1"/>
    <property type="molecule type" value="Genomic_DNA"/>
</dbReference>
<feature type="region of interest" description="Disordered" evidence="1">
    <location>
        <begin position="60"/>
        <end position="80"/>
    </location>
</feature>
<evidence type="ECO:0000313" key="2">
    <source>
        <dbReference type="EMBL" id="RBW58570.1"/>
    </source>
</evidence>
<feature type="compositionally biased region" description="Low complexity" evidence="1">
    <location>
        <begin position="68"/>
        <end position="80"/>
    </location>
</feature>
<organism evidence="2 3">
    <name type="scientific">Phaeobacter gallaeciensis</name>
    <dbReference type="NCBI Taxonomy" id="60890"/>
    <lineage>
        <taxon>Bacteria</taxon>
        <taxon>Pseudomonadati</taxon>
        <taxon>Pseudomonadota</taxon>
        <taxon>Alphaproteobacteria</taxon>
        <taxon>Rhodobacterales</taxon>
        <taxon>Roseobacteraceae</taxon>
        <taxon>Phaeobacter</taxon>
    </lineage>
</organism>
<name>A0A366X3G1_9RHOB</name>
<sequence length="80" mass="8798">MRSVGKRPKALRLGRVFSDIAALSAGLSKADDPPVKDLQALQTSFRFDAFLKKLFTDIATELPPPPLHQNNQNSSPRGPR</sequence>
<reference evidence="2 3" key="1">
    <citation type="submission" date="2018-07" db="EMBL/GenBank/DDBJ databases">
        <title>Modular assembly of carbohydrate-degrading microbial communities in the ocean.</title>
        <authorList>
            <person name="Enke T.N."/>
            <person name="Datta M.S."/>
            <person name="Schwartzman J.A."/>
            <person name="Cermak N."/>
            <person name="Schmitz D.A."/>
            <person name="Barrere J."/>
            <person name="Cordero O.X."/>
        </authorList>
    </citation>
    <scope>NUCLEOTIDE SEQUENCE [LARGE SCALE GENOMIC DNA]</scope>
    <source>
        <strain evidence="2 3">C3M10</strain>
    </source>
</reference>
<comment type="caution">
    <text evidence="2">The sequence shown here is derived from an EMBL/GenBank/DDBJ whole genome shotgun (WGS) entry which is preliminary data.</text>
</comment>
<dbReference type="Proteomes" id="UP000252706">
    <property type="component" value="Unassembled WGS sequence"/>
</dbReference>
<evidence type="ECO:0000313" key="3">
    <source>
        <dbReference type="Proteomes" id="UP000252706"/>
    </source>
</evidence>
<gene>
    <name evidence="2" type="ORF">DS909_06330</name>
</gene>
<proteinExistence type="predicted"/>
<protein>
    <submittedName>
        <fullName evidence="2">Uncharacterized protein</fullName>
    </submittedName>
</protein>